<name>F8JUF9_STREN</name>
<accession>F8JUF9</accession>
<evidence type="ECO:0000256" key="1">
    <source>
        <dbReference type="SAM" id="MobiDB-lite"/>
    </source>
</evidence>
<feature type="compositionally biased region" description="Low complexity" evidence="1">
    <location>
        <begin position="1"/>
        <end position="22"/>
    </location>
</feature>
<dbReference type="eggNOG" id="ENOG50332RH">
    <property type="taxonomic scope" value="Bacteria"/>
</dbReference>
<dbReference type="OrthoDB" id="3218510at2"/>
<dbReference type="AlphaFoldDB" id="F8JUF9"/>
<reference evidence="3" key="1">
    <citation type="submission" date="2011-12" db="EMBL/GenBank/DDBJ databases">
        <title>Complete genome sequence of Streptomyces cattleya strain DSM 46488.</title>
        <authorList>
            <person name="Ou H.-Y."/>
            <person name="Li P."/>
            <person name="Zhao C."/>
            <person name="O'Hagan D."/>
            <person name="Deng Z."/>
        </authorList>
    </citation>
    <scope>NUCLEOTIDE SEQUENCE [LARGE SCALE GENOMIC DNA]</scope>
    <source>
        <strain evidence="3">ATCC 35852 / DSM 46488 / JCM 4925 / NBRC 14057 / NRRL 8057</strain>
    </source>
</reference>
<dbReference type="PATRIC" id="fig|1003195.11.peg.3535"/>
<dbReference type="Pfam" id="PF20060">
    <property type="entry name" value="DUF6459"/>
    <property type="match status" value="1"/>
</dbReference>
<evidence type="ECO:0000313" key="3">
    <source>
        <dbReference type="Proteomes" id="UP000007842"/>
    </source>
</evidence>
<protein>
    <submittedName>
        <fullName evidence="2">Uncharacterized protein</fullName>
    </submittedName>
</protein>
<proteinExistence type="predicted"/>
<dbReference type="RefSeq" id="WP_014142763.1">
    <property type="nucleotide sequence ID" value="NC_016111.1"/>
</dbReference>
<dbReference type="EMBL" id="CP003219">
    <property type="protein sequence ID" value="AEW94369.1"/>
    <property type="molecule type" value="Genomic_DNA"/>
</dbReference>
<dbReference type="KEGG" id="sct:SCAT_2008"/>
<dbReference type="InterPro" id="IPR045596">
    <property type="entry name" value="DUF6459"/>
</dbReference>
<sequence>MNTATTTRTVPTRRTGTTAPPSRTDPRRPATARRAGPVPGAPRWFADRLVEVLSGRRPASWLLSHTGGADTYDRLWDLAARGVLRPPAGHPAPVVRRCGCRPARPGALEVFATVASGPAVRALAFRLERGADQRWRCTAVDFAGPSWR</sequence>
<dbReference type="Proteomes" id="UP000007842">
    <property type="component" value="Chromosome"/>
</dbReference>
<accession>G8WWG2</accession>
<dbReference type="HOGENOM" id="CLU_114556_0_0_11"/>
<evidence type="ECO:0000313" key="2">
    <source>
        <dbReference type="EMBL" id="AEW94369.1"/>
    </source>
</evidence>
<organism evidence="2 3">
    <name type="scientific">Streptantibioticus cattleyicolor (strain ATCC 35852 / DSM 46488 / JCM 4925 / NBRC 14057 / NRRL 8057)</name>
    <name type="common">Streptomyces cattleya</name>
    <dbReference type="NCBI Taxonomy" id="1003195"/>
    <lineage>
        <taxon>Bacteria</taxon>
        <taxon>Bacillati</taxon>
        <taxon>Actinomycetota</taxon>
        <taxon>Actinomycetes</taxon>
        <taxon>Kitasatosporales</taxon>
        <taxon>Streptomycetaceae</taxon>
        <taxon>Streptantibioticus</taxon>
    </lineage>
</organism>
<dbReference type="STRING" id="1003195.SCATT_19980"/>
<keyword evidence="3" id="KW-1185">Reference proteome</keyword>
<feature type="region of interest" description="Disordered" evidence="1">
    <location>
        <begin position="1"/>
        <end position="40"/>
    </location>
</feature>
<dbReference type="KEGG" id="scy:SCATT_19980"/>
<gene>
    <name evidence="2" type="ordered locus">SCATT_19980</name>
</gene>